<protein>
    <submittedName>
        <fullName evidence="1">Uncharacterized protein</fullName>
    </submittedName>
</protein>
<dbReference type="RefSeq" id="WP_214508039.1">
    <property type="nucleotide sequence ID" value="NZ_JAHEPS010000006.1"/>
</dbReference>
<name>A0ABS5V821_9GAMM</name>
<evidence type="ECO:0000313" key="2">
    <source>
        <dbReference type="Proteomes" id="UP001195903"/>
    </source>
</evidence>
<evidence type="ECO:0000313" key="1">
    <source>
        <dbReference type="EMBL" id="MBT1445849.1"/>
    </source>
</evidence>
<reference evidence="1 2" key="1">
    <citation type="submission" date="2021-05" db="EMBL/GenBank/DDBJ databases">
        <title>Shewanella sp. JM162201.</title>
        <authorList>
            <person name="Xu S."/>
            <person name="Li A."/>
        </authorList>
    </citation>
    <scope>NUCLEOTIDE SEQUENCE [LARGE SCALE GENOMIC DNA]</scope>
    <source>
        <strain evidence="1 2">JM162201</strain>
    </source>
</reference>
<dbReference type="EMBL" id="JAHEPS010000006">
    <property type="protein sequence ID" value="MBT1445849.1"/>
    <property type="molecule type" value="Genomic_DNA"/>
</dbReference>
<keyword evidence="2" id="KW-1185">Reference proteome</keyword>
<sequence length="213" mass="24168">MTEIAIAEAPFDKRHLCWFCEEPADGLFHFISPREHEHPSVAISACKECRLIAKSRELDSLYECRMLVKDTLIQRYAKHLAIGSNWTKAELEDSGFDCKILGGFKKSAWFMYEVARDRVNAAGWPVSVNGLVIDDGSHGAEIEHDGVKFTTLTGAARHFSHTQGLDEQFICALVKLLGRQRFAYALRLASLYRAANSRQKQELLSELHEDEQR</sequence>
<gene>
    <name evidence="1" type="ORF">KJI95_15185</name>
</gene>
<dbReference type="Proteomes" id="UP001195903">
    <property type="component" value="Unassembled WGS sequence"/>
</dbReference>
<organism evidence="1 2">
    <name type="scientific">Shewanella jiangmenensis</name>
    <dbReference type="NCBI Taxonomy" id="2837387"/>
    <lineage>
        <taxon>Bacteria</taxon>
        <taxon>Pseudomonadati</taxon>
        <taxon>Pseudomonadota</taxon>
        <taxon>Gammaproteobacteria</taxon>
        <taxon>Alteromonadales</taxon>
        <taxon>Shewanellaceae</taxon>
        <taxon>Shewanella</taxon>
    </lineage>
</organism>
<proteinExistence type="predicted"/>
<accession>A0ABS5V821</accession>
<comment type="caution">
    <text evidence="1">The sequence shown here is derived from an EMBL/GenBank/DDBJ whole genome shotgun (WGS) entry which is preliminary data.</text>
</comment>